<keyword evidence="2" id="KW-1185">Reference proteome</keyword>
<dbReference type="RefSeq" id="WP_147799591.1">
    <property type="nucleotide sequence ID" value="NZ_VPFL01000008.1"/>
</dbReference>
<organism evidence="1 2">
    <name type="scientific">Pelomicrobium methylotrophicum</name>
    <dbReference type="NCBI Taxonomy" id="2602750"/>
    <lineage>
        <taxon>Bacteria</taxon>
        <taxon>Pseudomonadati</taxon>
        <taxon>Pseudomonadota</taxon>
        <taxon>Hydrogenophilia</taxon>
        <taxon>Hydrogenophilia incertae sedis</taxon>
        <taxon>Pelomicrobium</taxon>
    </lineage>
</organism>
<gene>
    <name evidence="1" type="ORF">FR698_07585</name>
</gene>
<dbReference type="EMBL" id="VPFL01000008">
    <property type="protein sequence ID" value="TXF12099.1"/>
    <property type="molecule type" value="Genomic_DNA"/>
</dbReference>
<protein>
    <submittedName>
        <fullName evidence="1">Uncharacterized protein</fullName>
    </submittedName>
</protein>
<dbReference type="InParanoid" id="A0A5C7EKT6"/>
<evidence type="ECO:0000313" key="2">
    <source>
        <dbReference type="Proteomes" id="UP000321201"/>
    </source>
</evidence>
<sequence>MKQINLTDISRLKNELNKYRKGKKLDIVHFNQAARLAWLGRIVLCPLDPEDPDCEAYLLYLPPPDELTARVLTLDEVDQNGHPFLGQIHVLDGEQGRHLADIFREGMEARVKALQALEQRDFYFACFFKTCPEGSAGEQQ</sequence>
<evidence type="ECO:0000313" key="1">
    <source>
        <dbReference type="EMBL" id="TXF12099.1"/>
    </source>
</evidence>
<dbReference type="OrthoDB" id="5294749at2"/>
<accession>A0A5C7EKT6</accession>
<dbReference type="AlphaFoldDB" id="A0A5C7EKT6"/>
<dbReference type="Proteomes" id="UP000321201">
    <property type="component" value="Unassembled WGS sequence"/>
</dbReference>
<reference evidence="1 2" key="1">
    <citation type="submission" date="2019-08" db="EMBL/GenBank/DDBJ databases">
        <title>Pelomicrobium methylotrophicum gen. nov., sp. nov. a moderately thermophilic, facultatively anaerobic, lithoautotrophic and methylotrophic bacterium isolated from a terrestrial mud volcano.</title>
        <authorList>
            <person name="Slobodkina G.B."/>
            <person name="Merkel A.Y."/>
            <person name="Slobodkin A.I."/>
        </authorList>
    </citation>
    <scope>NUCLEOTIDE SEQUENCE [LARGE SCALE GENOMIC DNA]</scope>
    <source>
        <strain evidence="1 2">SM250</strain>
    </source>
</reference>
<name>A0A5C7EKT6_9PROT</name>
<comment type="caution">
    <text evidence="1">The sequence shown here is derived from an EMBL/GenBank/DDBJ whole genome shotgun (WGS) entry which is preliminary data.</text>
</comment>
<proteinExistence type="predicted"/>